<dbReference type="eggNOG" id="ENOG502QU4J">
    <property type="taxonomic scope" value="Eukaryota"/>
</dbReference>
<dbReference type="Pfam" id="PF10310">
    <property type="entry name" value="DUF5427"/>
    <property type="match status" value="1"/>
</dbReference>
<evidence type="ECO:0000313" key="3">
    <source>
        <dbReference type="EMBL" id="CBF74864.1"/>
    </source>
</evidence>
<reference evidence="4" key="2">
    <citation type="journal article" date="2009" name="Fungal Genet. Biol.">
        <title>The 2008 update of the Aspergillus nidulans genome annotation: a community effort.</title>
        <authorList>
            <person name="Wortman J.R."/>
            <person name="Gilsenan J.M."/>
            <person name="Joardar V."/>
            <person name="Deegan J."/>
            <person name="Clutterbuck J."/>
            <person name="Andersen M.R."/>
            <person name="Archer D."/>
            <person name="Bencina M."/>
            <person name="Braus G."/>
            <person name="Coutinho P."/>
            <person name="von Dohren H."/>
            <person name="Doonan J."/>
            <person name="Driessen A.J."/>
            <person name="Durek P."/>
            <person name="Espeso E."/>
            <person name="Fekete E."/>
            <person name="Flipphi M."/>
            <person name="Estrada C.G."/>
            <person name="Geysens S."/>
            <person name="Goldman G."/>
            <person name="de Groot P.W."/>
            <person name="Hansen K."/>
            <person name="Harris S.D."/>
            <person name="Heinekamp T."/>
            <person name="Helmstaedt K."/>
            <person name="Henrissat B."/>
            <person name="Hofmann G."/>
            <person name="Homan T."/>
            <person name="Horio T."/>
            <person name="Horiuchi H."/>
            <person name="James S."/>
            <person name="Jones M."/>
            <person name="Karaffa L."/>
            <person name="Karanyi Z."/>
            <person name="Kato M."/>
            <person name="Keller N."/>
            <person name="Kelly D.E."/>
            <person name="Kiel J.A."/>
            <person name="Kim J.M."/>
            <person name="van der Klei I.J."/>
            <person name="Klis F.M."/>
            <person name="Kovalchuk A."/>
            <person name="Krasevec N."/>
            <person name="Kubicek C.P."/>
            <person name="Liu B."/>
            <person name="Maccabe A."/>
            <person name="Meyer V."/>
            <person name="Mirabito P."/>
            <person name="Miskei M."/>
            <person name="Mos M."/>
            <person name="Mullins J."/>
            <person name="Nelson D.R."/>
            <person name="Nielsen J."/>
            <person name="Oakley B.R."/>
            <person name="Osmani S.A."/>
            <person name="Pakula T."/>
            <person name="Paszewski A."/>
            <person name="Paulsen I."/>
            <person name="Pilsyk S."/>
            <person name="Pocsi I."/>
            <person name="Punt P.J."/>
            <person name="Ram A.F."/>
            <person name="Ren Q."/>
            <person name="Robellet X."/>
            <person name="Robson G."/>
            <person name="Seiboth B."/>
            <person name="van Solingen P."/>
            <person name="Specht T."/>
            <person name="Sun J."/>
            <person name="Taheri-Talesh N."/>
            <person name="Takeshita N."/>
            <person name="Ussery D."/>
            <person name="vanKuyk P.A."/>
            <person name="Visser H."/>
            <person name="van de Vondervoort P.J."/>
            <person name="de Vries R.P."/>
            <person name="Walton J."/>
            <person name="Xiang X."/>
            <person name="Xiong Y."/>
            <person name="Zeng A.P."/>
            <person name="Brandt B.W."/>
            <person name="Cornell M.J."/>
            <person name="van den Hondel C.A."/>
            <person name="Visser J."/>
            <person name="Oliver S.G."/>
            <person name="Turner G."/>
        </authorList>
    </citation>
    <scope>GENOME REANNOTATION</scope>
    <source>
        <strain evidence="4">FGSC A4 / ATCC 38163 / CBS 112.46 / NRRL 194 / M139</strain>
    </source>
</reference>
<organism evidence="3 4">
    <name type="scientific">Emericella nidulans (strain FGSC A4 / ATCC 38163 / CBS 112.46 / NRRL 194 / M139)</name>
    <name type="common">Aspergillus nidulans</name>
    <dbReference type="NCBI Taxonomy" id="227321"/>
    <lineage>
        <taxon>Eukaryota</taxon>
        <taxon>Fungi</taxon>
        <taxon>Dikarya</taxon>
        <taxon>Ascomycota</taxon>
        <taxon>Pezizomycotina</taxon>
        <taxon>Eurotiomycetes</taxon>
        <taxon>Eurotiomycetidae</taxon>
        <taxon>Eurotiales</taxon>
        <taxon>Aspergillaceae</taxon>
        <taxon>Aspergillus</taxon>
        <taxon>Aspergillus subgen. Nidulantes</taxon>
    </lineage>
</organism>
<dbReference type="PANTHER" id="PTHR28265:SF1">
    <property type="entry name" value="MAINTENANCE OF TELOMERE CAPPING PROTEIN 1"/>
    <property type="match status" value="1"/>
</dbReference>
<evidence type="ECO:0008006" key="5">
    <source>
        <dbReference type="Google" id="ProtNLM"/>
    </source>
</evidence>
<feature type="compositionally biased region" description="Low complexity" evidence="2">
    <location>
        <begin position="79"/>
        <end position="97"/>
    </location>
</feature>
<sequence length="564" mass="59670">MRFVVDDDAAYKVQNDYCSRGISQIFSQDALYSLEFGFERKVLLTSFLNNGQNRTMPPKGAKPTSDELLAQFDNLGIESSADPSTKPATTTTTAAPTQSDEDILAELGSLAAQRPASRTGTPRTSLAEQRTSTKSPKPATPAGPTSEDKPAPRKSGDSAQNNQAADAQPTSRKEPPVEGKASSSGGGSWWGGIFATATATASAAMKQAEAAVKEIQQNEEALKWAEQVKGNVGALKDLGGELRSIAIPTFTSLIHTIAPPISSHERLQIHVTHDLSGYPSLDPLVYAVFSRVMSQVEGGDLLVIQRGQESAPKRGQDNSASTAGWRDGPWWRTVTPGNPRSISAVPGLVEATKLCRASAEGYAAEYYASRGGVEEAAKQATQVLSETNPVRSSDIFLAIQAVAQTTSTADLFQAGPATEKAVPEGVVDVPDAPEEEVAFALYLHDPIHGIAFHTVSQAVPQKWINWLDASSAPAHNPDPESDSHVPQAVVPEDIAEIIEGGGVDPREWAAEWIEEAISLAVGVVAQRYVARRMGVGESAAAKGKMRAEQASVVESGAGEAARAL</sequence>
<feature type="compositionally biased region" description="Polar residues" evidence="2">
    <location>
        <begin position="116"/>
        <end position="135"/>
    </location>
</feature>
<keyword evidence="4" id="KW-1185">Reference proteome</keyword>
<protein>
    <recommendedName>
        <fullName evidence="5">Maintenance of telomere capping protein 1</fullName>
    </recommendedName>
</protein>
<dbReference type="InterPro" id="IPR018814">
    <property type="entry name" value="DUF5427"/>
</dbReference>
<feature type="compositionally biased region" description="Basic and acidic residues" evidence="2">
    <location>
        <begin position="146"/>
        <end position="156"/>
    </location>
</feature>
<accession>Q5B606</accession>
<dbReference type="PANTHER" id="PTHR28265">
    <property type="entry name" value="MAINTENANCE OF TELOMERE CAPPING PROTEIN 1"/>
    <property type="match status" value="1"/>
</dbReference>
<dbReference type="EMBL" id="BN001302">
    <property type="protein sequence ID" value="CBF74864.1"/>
    <property type="molecule type" value="Genomic_DNA"/>
</dbReference>
<feature type="compositionally biased region" description="Low complexity" evidence="2">
    <location>
        <begin position="159"/>
        <end position="168"/>
    </location>
</feature>
<dbReference type="Proteomes" id="UP000000560">
    <property type="component" value="Chromosome II"/>
</dbReference>
<dbReference type="STRING" id="227321.Q5B606"/>
<name>Q5B606_EMENI</name>
<dbReference type="HOGENOM" id="CLU_034224_0_1_1"/>
<dbReference type="AlphaFoldDB" id="Q5B606"/>
<evidence type="ECO:0000313" key="4">
    <source>
        <dbReference type="Proteomes" id="UP000000560"/>
    </source>
</evidence>
<gene>
    <name evidence="3" type="ORF">ANIA_04024</name>
</gene>
<dbReference type="OrthoDB" id="5594977at2759"/>
<reference evidence="4" key="1">
    <citation type="journal article" date="2005" name="Nature">
        <title>Sequencing of Aspergillus nidulans and comparative analysis with A. fumigatus and A. oryzae.</title>
        <authorList>
            <person name="Galagan J.E."/>
            <person name="Calvo S.E."/>
            <person name="Cuomo C."/>
            <person name="Ma L.J."/>
            <person name="Wortman J.R."/>
            <person name="Batzoglou S."/>
            <person name="Lee S.I."/>
            <person name="Basturkmen M."/>
            <person name="Spevak C.C."/>
            <person name="Clutterbuck J."/>
            <person name="Kapitonov V."/>
            <person name="Jurka J."/>
            <person name="Scazzocchio C."/>
            <person name="Farman M."/>
            <person name="Butler J."/>
            <person name="Purcell S."/>
            <person name="Harris S."/>
            <person name="Braus G.H."/>
            <person name="Draht O."/>
            <person name="Busch S."/>
            <person name="D'Enfert C."/>
            <person name="Bouchier C."/>
            <person name="Goldman G.H."/>
            <person name="Bell-Pedersen D."/>
            <person name="Griffiths-Jones S."/>
            <person name="Doonan J.H."/>
            <person name="Yu J."/>
            <person name="Vienken K."/>
            <person name="Pain A."/>
            <person name="Freitag M."/>
            <person name="Selker E.U."/>
            <person name="Archer D.B."/>
            <person name="Penalva M.A."/>
            <person name="Oakley B.R."/>
            <person name="Momany M."/>
            <person name="Tanaka T."/>
            <person name="Kumagai T."/>
            <person name="Asai K."/>
            <person name="Machida M."/>
            <person name="Nierman W.C."/>
            <person name="Denning D.W."/>
            <person name="Caddick M."/>
            <person name="Hynes M."/>
            <person name="Paoletti M."/>
            <person name="Fischer R."/>
            <person name="Miller B."/>
            <person name="Dyer P."/>
            <person name="Sachs M.S."/>
            <person name="Osmani S.A."/>
            <person name="Birren B.W."/>
        </authorList>
    </citation>
    <scope>NUCLEOTIDE SEQUENCE [LARGE SCALE GENOMIC DNA]</scope>
    <source>
        <strain evidence="4">FGSC A4 / ATCC 38163 / CBS 112.46 / NRRL 194 / M139</strain>
    </source>
</reference>
<evidence type="ECO:0000256" key="2">
    <source>
        <dbReference type="SAM" id="MobiDB-lite"/>
    </source>
</evidence>
<dbReference type="KEGG" id="ani:ANIA_04024"/>
<feature type="region of interest" description="Disordered" evidence="2">
    <location>
        <begin position="308"/>
        <end position="332"/>
    </location>
</feature>
<evidence type="ECO:0000256" key="1">
    <source>
        <dbReference type="SAM" id="Coils"/>
    </source>
</evidence>
<feature type="region of interest" description="Disordered" evidence="2">
    <location>
        <begin position="77"/>
        <end position="188"/>
    </location>
</feature>
<dbReference type="GeneID" id="2873442"/>
<feature type="coiled-coil region" evidence="1">
    <location>
        <begin position="198"/>
        <end position="225"/>
    </location>
</feature>
<proteinExistence type="predicted"/>
<dbReference type="RefSeq" id="XP_661628.1">
    <property type="nucleotide sequence ID" value="XM_656536.2"/>
</dbReference>
<accession>C8V5P2</accession>
<keyword evidence="1" id="KW-0175">Coiled coil</keyword>
<dbReference type="InParanoid" id="Q5B606"/>
<dbReference type="OMA" id="RIHLVHD"/>